<proteinExistence type="predicted"/>
<dbReference type="AlphaFoldDB" id="A0A139IGC0"/>
<evidence type="ECO:0000313" key="3">
    <source>
        <dbReference type="Proteomes" id="UP000073492"/>
    </source>
</evidence>
<evidence type="ECO:0000313" key="2">
    <source>
        <dbReference type="EMBL" id="KXT13695.1"/>
    </source>
</evidence>
<name>A0A139IGC0_9PEZI</name>
<feature type="compositionally biased region" description="Basic and acidic residues" evidence="1">
    <location>
        <begin position="341"/>
        <end position="353"/>
    </location>
</feature>
<accession>A0A139IGC0</accession>
<dbReference type="Proteomes" id="UP000073492">
    <property type="component" value="Unassembled WGS sequence"/>
</dbReference>
<feature type="region of interest" description="Disordered" evidence="1">
    <location>
        <begin position="341"/>
        <end position="369"/>
    </location>
</feature>
<organism evidence="2 3">
    <name type="scientific">Pseudocercospora musae</name>
    <dbReference type="NCBI Taxonomy" id="113226"/>
    <lineage>
        <taxon>Eukaryota</taxon>
        <taxon>Fungi</taxon>
        <taxon>Dikarya</taxon>
        <taxon>Ascomycota</taxon>
        <taxon>Pezizomycotina</taxon>
        <taxon>Dothideomycetes</taxon>
        <taxon>Dothideomycetidae</taxon>
        <taxon>Mycosphaerellales</taxon>
        <taxon>Mycosphaerellaceae</taxon>
        <taxon>Pseudocercospora</taxon>
    </lineage>
</organism>
<dbReference type="EMBL" id="LFZO01000107">
    <property type="protein sequence ID" value="KXT13695.1"/>
    <property type="molecule type" value="Genomic_DNA"/>
</dbReference>
<comment type="caution">
    <text evidence="2">The sequence shown here is derived from an EMBL/GenBank/DDBJ whole genome shotgun (WGS) entry which is preliminary data.</text>
</comment>
<evidence type="ECO:0000256" key="1">
    <source>
        <dbReference type="SAM" id="MobiDB-lite"/>
    </source>
</evidence>
<feature type="region of interest" description="Disordered" evidence="1">
    <location>
        <begin position="424"/>
        <end position="480"/>
    </location>
</feature>
<gene>
    <name evidence="2" type="ORF">AC579_8124</name>
</gene>
<keyword evidence="3" id="KW-1185">Reference proteome</keyword>
<reference evidence="2 3" key="1">
    <citation type="submission" date="2015-07" db="EMBL/GenBank/DDBJ databases">
        <title>Comparative genomics of the Sigatoka disease complex on banana suggests a link between parallel evolutionary changes in Pseudocercospora fijiensis and Pseudocercospora eumusae and increased virulence on the banana host.</title>
        <authorList>
            <person name="Chang T.-C."/>
            <person name="Salvucci A."/>
            <person name="Crous P.W."/>
            <person name="Stergiopoulos I."/>
        </authorList>
    </citation>
    <scope>NUCLEOTIDE SEQUENCE [LARGE SCALE GENOMIC DNA]</scope>
    <source>
        <strain evidence="2 3">CBS 116634</strain>
    </source>
</reference>
<protein>
    <submittedName>
        <fullName evidence="2">Uncharacterized protein</fullName>
    </submittedName>
</protein>
<feature type="compositionally biased region" description="Polar residues" evidence="1">
    <location>
        <begin position="355"/>
        <end position="369"/>
    </location>
</feature>
<sequence>MKAGLSNINASGNSCFHTSSMWTEEGNVFKSHAQGLTSFSGIQGSLQPRGGLSHPLRGGLSMSSSLRRFHGTLCNAMPRSVAPGVRLGVLPRLCPQLLFPIVAQPYCLTLGRPEANPGLKEAEERWVCYQFVFVEFVFRSLWERVAGEGIGADRWVVPPPHLKATASELCWTTAKCIQLTRALKTIEVKEPMLAASVCVLWKGHARRRFGEPSIHTELLFHALKMRTGFEAPEAQPTSSTGVQAPDVQLERLSSDLARHPAIGTGRELAGKAVGACSYEQRSSTQHPSNERIPLRCTLRASATSTDIAVHLLRVLEVSIVDKLRGSLQRTMEDMQECATERNKMTDESDHGILQKDTSSSGTAANTIHYSSRPSTFSGACIHPREIPPFSRSSTSDREYCIVPHHGPHPRRVENSIIKQRDQAPMTVQESLLQRSHAESVACSPSAATAPAPPTPLRAGMVKSSKDRLEQQMGLRDQQIS</sequence>